<reference evidence="3" key="1">
    <citation type="journal article" date="2020" name="MBio">
        <title>Horizontal gene transfer to a defensive symbiont with a reduced genome amongst a multipartite beetle microbiome.</title>
        <authorList>
            <person name="Waterworth S.C."/>
            <person name="Florez L.V."/>
            <person name="Rees E.R."/>
            <person name="Hertweck C."/>
            <person name="Kaltenpoth M."/>
            <person name="Kwan J.C."/>
        </authorList>
    </citation>
    <scope>NUCLEOTIDE SEQUENCE [LARGE SCALE GENOMIC DNA]</scope>
</reference>
<dbReference type="Gene3D" id="3.30.10.10">
    <property type="entry name" value="Trypsin Inhibitor V, subunit A"/>
    <property type="match status" value="1"/>
</dbReference>
<keyword evidence="1" id="KW-0732">Signal</keyword>
<protein>
    <recommendedName>
        <fullName evidence="4">Peptidase inhibitor I78 family protein</fullName>
    </recommendedName>
</protein>
<name>A0A7V8JK25_STEMA</name>
<dbReference type="Proteomes" id="UP000487117">
    <property type="component" value="Unassembled WGS sequence"/>
</dbReference>
<dbReference type="PANTHER" id="PTHR39600:SF1">
    <property type="entry name" value="PEPTIDASE INHIBITOR I78 FAMILY PROTEIN"/>
    <property type="match status" value="1"/>
</dbReference>
<feature type="chain" id="PRO_5031327360" description="Peptidase inhibitor I78 family protein" evidence="1">
    <location>
        <begin position="26"/>
        <end position="109"/>
    </location>
</feature>
<evidence type="ECO:0000313" key="3">
    <source>
        <dbReference type="Proteomes" id="UP000487117"/>
    </source>
</evidence>
<sequence>MRWNLLLLSCALPLAACCHGSAAQAGSGSGGDVPRVADGGGGQRCNPEALRGLEGQVASQAVIDKALRDSGARHARVVKPGMAVTMDFREDRLTVQVDENNRISNASCG</sequence>
<dbReference type="PANTHER" id="PTHR39600">
    <property type="entry name" value="PEPTIDASE INHIBITOR I78 FAMILY PROTEIN"/>
    <property type="match status" value="1"/>
</dbReference>
<organism evidence="2 3">
    <name type="scientific">Stenotrophomonas maltophilia</name>
    <name type="common">Pseudomonas maltophilia</name>
    <name type="synonym">Xanthomonas maltophilia</name>
    <dbReference type="NCBI Taxonomy" id="40324"/>
    <lineage>
        <taxon>Bacteria</taxon>
        <taxon>Pseudomonadati</taxon>
        <taxon>Pseudomonadota</taxon>
        <taxon>Gammaproteobacteria</taxon>
        <taxon>Lysobacterales</taxon>
        <taxon>Lysobacteraceae</taxon>
        <taxon>Stenotrophomonas</taxon>
        <taxon>Stenotrophomonas maltophilia group</taxon>
    </lineage>
</organism>
<dbReference type="AlphaFoldDB" id="A0A7V8JK25"/>
<evidence type="ECO:0000256" key="1">
    <source>
        <dbReference type="SAM" id="SignalP"/>
    </source>
</evidence>
<accession>A0A7V8JK25</accession>
<dbReference type="EMBL" id="WNDS01000005">
    <property type="protein sequence ID" value="KAF1013339.1"/>
    <property type="molecule type" value="Genomic_DNA"/>
</dbReference>
<proteinExistence type="predicted"/>
<dbReference type="InterPro" id="IPR021719">
    <property type="entry name" value="Prot_inh_I78"/>
</dbReference>
<dbReference type="Pfam" id="PF11720">
    <property type="entry name" value="Inhibitor_I78"/>
    <property type="match status" value="1"/>
</dbReference>
<evidence type="ECO:0008006" key="4">
    <source>
        <dbReference type="Google" id="ProtNLM"/>
    </source>
</evidence>
<feature type="signal peptide" evidence="1">
    <location>
        <begin position="1"/>
        <end position="25"/>
    </location>
</feature>
<comment type="caution">
    <text evidence="2">The sequence shown here is derived from an EMBL/GenBank/DDBJ whole genome shotgun (WGS) entry which is preliminary data.</text>
</comment>
<gene>
    <name evidence="2" type="ORF">GAK31_03488</name>
</gene>
<evidence type="ECO:0000313" key="2">
    <source>
        <dbReference type="EMBL" id="KAF1013339.1"/>
    </source>
</evidence>